<dbReference type="InterPro" id="IPR011659">
    <property type="entry name" value="WD40"/>
</dbReference>
<dbReference type="RefSeq" id="WP_099148581.1">
    <property type="nucleotide sequence ID" value="NZ_PDUD01000003.1"/>
</dbReference>
<reference evidence="3 4" key="1">
    <citation type="submission" date="2017-10" db="EMBL/GenBank/DDBJ databases">
        <title>The draft genome sequence of Lewinella nigricans NBRC 102662.</title>
        <authorList>
            <person name="Wang K."/>
        </authorList>
    </citation>
    <scope>NUCLEOTIDE SEQUENCE [LARGE SCALE GENOMIC DNA]</scope>
    <source>
        <strain evidence="3 4">NBRC 102662</strain>
    </source>
</reference>
<dbReference type="SUPFAM" id="SSF82171">
    <property type="entry name" value="DPP6 N-terminal domain-like"/>
    <property type="match status" value="1"/>
</dbReference>
<dbReference type="SUPFAM" id="SSF48452">
    <property type="entry name" value="TPR-like"/>
    <property type="match status" value="1"/>
</dbReference>
<dbReference type="InterPro" id="IPR011990">
    <property type="entry name" value="TPR-like_helical_dom_sf"/>
</dbReference>
<evidence type="ECO:0008006" key="5">
    <source>
        <dbReference type="Google" id="ProtNLM"/>
    </source>
</evidence>
<comment type="caution">
    <text evidence="3">The sequence shown here is derived from an EMBL/GenBank/DDBJ whole genome shotgun (WGS) entry which is preliminary data.</text>
</comment>
<accession>A0A2D0NHS9</accession>
<dbReference type="Proteomes" id="UP000223913">
    <property type="component" value="Unassembled WGS sequence"/>
</dbReference>
<protein>
    <recommendedName>
        <fullName evidence="5">SPOR domain-containing protein</fullName>
    </recommendedName>
</protein>
<sequence length="726" mass="81772">MARLKLLLFCLFVGNILWAQNSDQDKLREAKVFFGHERYAEALSILSTSRQLSRVDEEGRFLIGVCQYQTNKLDEAYQTLAGLTQGNKPSYPECWLYMGKVRHAQHRFKEASDHYKTYLRTIFPNDPKRRMVIEEIRRCANGIELQFQSTNVFAENLGSEVNTAGDEFAPISSPNYADRLYFSAIRSQNTGGARDAYGNPDPRWGHFYSDMFSTRVIRGLWSDVKPMHYLLNSPKHEILLGIDESGQALYYFQGWDLQRGDVIVDTFQRMENRTLSSTPLPAPLRTHEGDNYPVFYRDTLMIFASNRRGGYGGWDLYKVSKRDGRWLLPENLGPTINTAYDETTPFLANDGQTLYFSSNDSKKSIGGLDVFKSTFVPQKNIWSPPKSVGMPINSASDDAFFKIAQDGFTAYFASSRKEGYGERDIYIAFFQDFLIEMEYPPNYHQDQAANNRVQPPQVEPEYIPDFPPPVEPAKPAESNPLAENDFDRPVSPPVNPPLNTQPAPVNTSIGATPKAEPEPVPVSPYAPIEVDGKSILPTEYDRLDQLGDKLIGRRDLRLVITAYHPAGGPTGIALFEAIEKAEAVGQYLLRKGVAKEQLFMRGALLEGDEQLQKRVEVAFTTVDGASPGDDLPALGGQPELHQPLTINAPLHYKVQVASAKRAIDSDYLEGFSAPMIEKTPDFEYYRYTLGAFTDRSAAESFRQKMKANGRGSAYLATYKLGWRMAR</sequence>
<gene>
    <name evidence="3" type="ORF">CRP01_03335</name>
</gene>
<keyword evidence="4" id="KW-1185">Reference proteome</keyword>
<feature type="signal peptide" evidence="2">
    <location>
        <begin position="1"/>
        <end position="19"/>
    </location>
</feature>
<evidence type="ECO:0000313" key="4">
    <source>
        <dbReference type="Proteomes" id="UP000223913"/>
    </source>
</evidence>
<evidence type="ECO:0000256" key="1">
    <source>
        <dbReference type="SAM" id="MobiDB-lite"/>
    </source>
</evidence>
<dbReference type="EMBL" id="PDUD01000003">
    <property type="protein sequence ID" value="PHN08062.1"/>
    <property type="molecule type" value="Genomic_DNA"/>
</dbReference>
<dbReference type="AlphaFoldDB" id="A0A2D0NHS9"/>
<feature type="chain" id="PRO_5013356636" description="SPOR domain-containing protein" evidence="2">
    <location>
        <begin position="20"/>
        <end position="726"/>
    </location>
</feature>
<organism evidence="3 4">
    <name type="scientific">Flavilitoribacter nigricans (strain ATCC 23147 / DSM 23189 / NBRC 102662 / NCIMB 1420 / SS-2)</name>
    <name type="common">Lewinella nigricans</name>
    <dbReference type="NCBI Taxonomy" id="1122177"/>
    <lineage>
        <taxon>Bacteria</taxon>
        <taxon>Pseudomonadati</taxon>
        <taxon>Bacteroidota</taxon>
        <taxon>Saprospiria</taxon>
        <taxon>Saprospirales</taxon>
        <taxon>Lewinellaceae</taxon>
        <taxon>Flavilitoribacter</taxon>
    </lineage>
</organism>
<feature type="region of interest" description="Disordered" evidence="1">
    <location>
        <begin position="465"/>
        <end position="523"/>
    </location>
</feature>
<evidence type="ECO:0000313" key="3">
    <source>
        <dbReference type="EMBL" id="PHN08062.1"/>
    </source>
</evidence>
<name>A0A2D0NHS9_FLAN2</name>
<dbReference type="Gene3D" id="1.25.40.10">
    <property type="entry name" value="Tetratricopeptide repeat domain"/>
    <property type="match status" value="1"/>
</dbReference>
<keyword evidence="2" id="KW-0732">Signal</keyword>
<dbReference type="OrthoDB" id="1488841at2"/>
<evidence type="ECO:0000256" key="2">
    <source>
        <dbReference type="SAM" id="SignalP"/>
    </source>
</evidence>
<proteinExistence type="predicted"/>
<dbReference type="Pfam" id="PF07676">
    <property type="entry name" value="PD40"/>
    <property type="match status" value="2"/>
</dbReference>
<feature type="compositionally biased region" description="Polar residues" evidence="1">
    <location>
        <begin position="497"/>
        <end position="510"/>
    </location>
</feature>